<dbReference type="PANTHER" id="PTHR22945:SF90">
    <property type="entry name" value="G_PROTEIN_RECEP_F1_2 DOMAIN-CONTAINING PROTEIN"/>
    <property type="match status" value="1"/>
</dbReference>
<dbReference type="InterPro" id="IPR019421">
    <property type="entry name" value="7TM_GPCR_serpentine_rcpt_Srd"/>
</dbReference>
<dbReference type="InterPro" id="IPR050920">
    <property type="entry name" value="Nematode_rcpt-like_delta"/>
</dbReference>
<dbReference type="Proteomes" id="UP000218231">
    <property type="component" value="Unassembled WGS sequence"/>
</dbReference>
<feature type="transmembrane region" description="Helical" evidence="6">
    <location>
        <begin position="103"/>
        <end position="124"/>
    </location>
</feature>
<feature type="transmembrane region" description="Helical" evidence="6">
    <location>
        <begin position="208"/>
        <end position="232"/>
    </location>
</feature>
<evidence type="ECO:0000256" key="2">
    <source>
        <dbReference type="ARBA" id="ARBA00009166"/>
    </source>
</evidence>
<feature type="domain" description="G-protein coupled receptors family 1 profile" evidence="7">
    <location>
        <begin position="1"/>
        <end position="261"/>
    </location>
</feature>
<sequence>SVYFCLFKTPKAIKCYSVLILNFALSDLGACMTDLFVANRIIPTRMSMAIIPNGFCIYISSGVCFVLYALMLHFFVHSLFSLLLSFAYRYYVLCYPAPSRNTLIVIILIVYLPTFTHMVIYLFANDDPKELEDALRNQLPNYSFEDTKVIIGTVDTMKSLPTLLMTLYMVVPIIPVYAIILLVRLKVRRKLDGIADKMSHHTRRMHHTLLNALTCQAILPIFYLEAVITFVIQTLGINHKLLEYSVFSMILMIPSLSPVINIYFIRPYRSEIELWIHKIEGLFTKKSTGPMIVEKTYCVYNPKLRHMKWKGAEYQAEGRIKKNSVHNTN</sequence>
<dbReference type="Pfam" id="PF10317">
    <property type="entry name" value="7TM_GPCR_Srd"/>
    <property type="match status" value="1"/>
</dbReference>
<evidence type="ECO:0000256" key="6">
    <source>
        <dbReference type="SAM" id="Phobius"/>
    </source>
</evidence>
<evidence type="ECO:0000256" key="5">
    <source>
        <dbReference type="ARBA" id="ARBA00023136"/>
    </source>
</evidence>
<keyword evidence="4 6" id="KW-1133">Transmembrane helix</keyword>
<evidence type="ECO:0000256" key="3">
    <source>
        <dbReference type="ARBA" id="ARBA00022692"/>
    </source>
</evidence>
<evidence type="ECO:0000259" key="7">
    <source>
        <dbReference type="PROSITE" id="PS50262"/>
    </source>
</evidence>
<keyword evidence="9" id="KW-1185">Reference proteome</keyword>
<keyword evidence="3 6" id="KW-0812">Transmembrane</keyword>
<dbReference type="AlphaFoldDB" id="A0A2A2JRA7"/>
<keyword evidence="5 6" id="KW-0472">Membrane</keyword>
<dbReference type="InterPro" id="IPR017452">
    <property type="entry name" value="GPCR_Rhodpsn_7TM"/>
</dbReference>
<feature type="non-terminal residue" evidence="8">
    <location>
        <position position="1"/>
    </location>
</feature>
<accession>A0A2A2JRA7</accession>
<gene>
    <name evidence="8" type="ORF">WR25_05611</name>
</gene>
<protein>
    <recommendedName>
        <fullName evidence="7">G-protein coupled receptors family 1 profile domain-containing protein</fullName>
    </recommendedName>
</protein>
<organism evidence="8 9">
    <name type="scientific">Diploscapter pachys</name>
    <dbReference type="NCBI Taxonomy" id="2018661"/>
    <lineage>
        <taxon>Eukaryota</taxon>
        <taxon>Metazoa</taxon>
        <taxon>Ecdysozoa</taxon>
        <taxon>Nematoda</taxon>
        <taxon>Chromadorea</taxon>
        <taxon>Rhabditida</taxon>
        <taxon>Rhabditina</taxon>
        <taxon>Rhabditomorpha</taxon>
        <taxon>Rhabditoidea</taxon>
        <taxon>Rhabditidae</taxon>
        <taxon>Diploscapter</taxon>
    </lineage>
</organism>
<feature type="transmembrane region" description="Helical" evidence="6">
    <location>
        <begin position="167"/>
        <end position="187"/>
    </location>
</feature>
<comment type="caution">
    <text evidence="8">The sequence shown here is derived from an EMBL/GenBank/DDBJ whole genome shotgun (WGS) entry which is preliminary data.</text>
</comment>
<reference evidence="8 9" key="1">
    <citation type="journal article" date="2017" name="Curr. Biol.">
        <title>Genome architecture and evolution of a unichromosomal asexual nematode.</title>
        <authorList>
            <person name="Fradin H."/>
            <person name="Zegar C."/>
            <person name="Gutwein M."/>
            <person name="Lucas J."/>
            <person name="Kovtun M."/>
            <person name="Corcoran D."/>
            <person name="Baugh L.R."/>
            <person name="Kiontke K."/>
            <person name="Gunsalus K."/>
            <person name="Fitch D.H."/>
            <person name="Piano F."/>
        </authorList>
    </citation>
    <scope>NUCLEOTIDE SEQUENCE [LARGE SCALE GENOMIC DNA]</scope>
    <source>
        <strain evidence="8">PF1309</strain>
    </source>
</reference>
<evidence type="ECO:0000256" key="4">
    <source>
        <dbReference type="ARBA" id="ARBA00022989"/>
    </source>
</evidence>
<feature type="transmembrane region" description="Helical" evidence="6">
    <location>
        <begin position="74"/>
        <end position="91"/>
    </location>
</feature>
<dbReference type="OrthoDB" id="5816804at2759"/>
<dbReference type="PROSITE" id="PS50262">
    <property type="entry name" value="G_PROTEIN_RECEP_F1_2"/>
    <property type="match status" value="1"/>
</dbReference>
<name>A0A2A2JRA7_9BILA</name>
<comment type="similarity">
    <text evidence="2">Belongs to the nematode receptor-like protein srd family.</text>
</comment>
<dbReference type="GO" id="GO:0016020">
    <property type="term" value="C:membrane"/>
    <property type="evidence" value="ECO:0007669"/>
    <property type="project" value="UniProtKB-SubCell"/>
</dbReference>
<evidence type="ECO:0000313" key="8">
    <source>
        <dbReference type="EMBL" id="PAV64099.1"/>
    </source>
</evidence>
<feature type="transmembrane region" description="Helical" evidence="6">
    <location>
        <begin position="244"/>
        <end position="265"/>
    </location>
</feature>
<dbReference type="SUPFAM" id="SSF81321">
    <property type="entry name" value="Family A G protein-coupled receptor-like"/>
    <property type="match status" value="1"/>
</dbReference>
<dbReference type="EMBL" id="LIAE01010276">
    <property type="protein sequence ID" value="PAV64099.1"/>
    <property type="molecule type" value="Genomic_DNA"/>
</dbReference>
<evidence type="ECO:0000313" key="9">
    <source>
        <dbReference type="Proteomes" id="UP000218231"/>
    </source>
</evidence>
<feature type="transmembrane region" description="Helical" evidence="6">
    <location>
        <begin position="16"/>
        <end position="37"/>
    </location>
</feature>
<evidence type="ECO:0000256" key="1">
    <source>
        <dbReference type="ARBA" id="ARBA00004141"/>
    </source>
</evidence>
<proteinExistence type="inferred from homology"/>
<dbReference type="PANTHER" id="PTHR22945">
    <property type="entry name" value="SERPENTINE RECEPTOR, CLASS D DELTA"/>
    <property type="match status" value="1"/>
</dbReference>
<comment type="subcellular location">
    <subcellularLocation>
        <location evidence="1">Membrane</location>
        <topology evidence="1">Multi-pass membrane protein</topology>
    </subcellularLocation>
</comment>
<feature type="transmembrane region" description="Helical" evidence="6">
    <location>
        <begin position="49"/>
        <end position="68"/>
    </location>
</feature>